<keyword evidence="4" id="KW-0233">DNA recombination</keyword>
<name>A0ABW4D5B9_9LACO</name>
<evidence type="ECO:0000256" key="4">
    <source>
        <dbReference type="ARBA" id="ARBA00023172"/>
    </source>
</evidence>
<dbReference type="Pfam" id="PF14657">
    <property type="entry name" value="Arm-DNA-bind_4"/>
    <property type="match status" value="1"/>
</dbReference>
<keyword evidence="7" id="KW-1185">Reference proteome</keyword>
<dbReference type="InterPro" id="IPR013762">
    <property type="entry name" value="Integrase-like_cat_sf"/>
</dbReference>
<dbReference type="InterPro" id="IPR004107">
    <property type="entry name" value="Integrase_SAM-like_N"/>
</dbReference>
<dbReference type="PROSITE" id="PS51898">
    <property type="entry name" value="TYR_RECOMBINASE"/>
    <property type="match status" value="1"/>
</dbReference>
<dbReference type="InterPro" id="IPR002104">
    <property type="entry name" value="Integrase_catalytic"/>
</dbReference>
<evidence type="ECO:0000313" key="6">
    <source>
        <dbReference type="EMBL" id="MFD1456119.1"/>
    </source>
</evidence>
<dbReference type="CDD" id="cd01189">
    <property type="entry name" value="INT_ICEBs1_C_like"/>
    <property type="match status" value="1"/>
</dbReference>
<evidence type="ECO:0000259" key="5">
    <source>
        <dbReference type="PROSITE" id="PS51898"/>
    </source>
</evidence>
<evidence type="ECO:0000256" key="1">
    <source>
        <dbReference type="ARBA" id="ARBA00008857"/>
    </source>
</evidence>
<keyword evidence="2" id="KW-0229">DNA integration</keyword>
<dbReference type="Proteomes" id="UP001597189">
    <property type="component" value="Unassembled WGS sequence"/>
</dbReference>
<keyword evidence="3" id="KW-0238">DNA-binding</keyword>
<evidence type="ECO:0000256" key="2">
    <source>
        <dbReference type="ARBA" id="ARBA00022908"/>
    </source>
</evidence>
<comment type="similarity">
    <text evidence="1">Belongs to the 'phage' integrase family.</text>
</comment>
<dbReference type="Pfam" id="PF00589">
    <property type="entry name" value="Phage_integrase"/>
    <property type="match status" value="1"/>
</dbReference>
<dbReference type="PANTHER" id="PTHR30629:SF2">
    <property type="entry name" value="PROPHAGE INTEGRASE INTS-RELATED"/>
    <property type="match status" value="1"/>
</dbReference>
<evidence type="ECO:0000313" key="7">
    <source>
        <dbReference type="Proteomes" id="UP001597189"/>
    </source>
</evidence>
<reference evidence="7" key="1">
    <citation type="journal article" date="2019" name="Int. J. Syst. Evol. Microbiol.">
        <title>The Global Catalogue of Microorganisms (GCM) 10K type strain sequencing project: providing services to taxonomists for standard genome sequencing and annotation.</title>
        <authorList>
            <consortium name="The Broad Institute Genomics Platform"/>
            <consortium name="The Broad Institute Genome Sequencing Center for Infectious Disease"/>
            <person name="Wu L."/>
            <person name="Ma J."/>
        </authorList>
    </citation>
    <scope>NUCLEOTIDE SEQUENCE [LARGE SCALE GENOMIC DNA]</scope>
    <source>
        <strain evidence="7">CCM 8979</strain>
    </source>
</reference>
<protein>
    <submittedName>
        <fullName evidence="6">Tyrosine-type recombinase/integrase</fullName>
    </submittedName>
</protein>
<dbReference type="Gene3D" id="1.10.443.10">
    <property type="entry name" value="Intergrase catalytic core"/>
    <property type="match status" value="1"/>
</dbReference>
<dbReference type="InterPro" id="IPR011010">
    <property type="entry name" value="DNA_brk_join_enz"/>
</dbReference>
<feature type="domain" description="Tyr recombinase" evidence="5">
    <location>
        <begin position="171"/>
        <end position="373"/>
    </location>
</feature>
<dbReference type="InterPro" id="IPR028259">
    <property type="entry name" value="AP2-like_int_N"/>
</dbReference>
<dbReference type="Pfam" id="PF14659">
    <property type="entry name" value="Phage_int_SAM_3"/>
    <property type="match status" value="1"/>
</dbReference>
<dbReference type="PANTHER" id="PTHR30629">
    <property type="entry name" value="PROPHAGE INTEGRASE"/>
    <property type="match status" value="1"/>
</dbReference>
<dbReference type="InterPro" id="IPR050808">
    <property type="entry name" value="Phage_Integrase"/>
</dbReference>
<dbReference type="RefSeq" id="WP_203646157.1">
    <property type="nucleotide sequence ID" value="NZ_BOLN01000008.1"/>
</dbReference>
<dbReference type="SUPFAM" id="SSF56349">
    <property type="entry name" value="DNA breaking-rejoining enzymes"/>
    <property type="match status" value="1"/>
</dbReference>
<accession>A0ABW4D5B9</accession>
<dbReference type="EMBL" id="JBHTOD010000008">
    <property type="protein sequence ID" value="MFD1456119.1"/>
    <property type="molecule type" value="Genomic_DNA"/>
</dbReference>
<dbReference type="Gene3D" id="1.10.150.130">
    <property type="match status" value="1"/>
</dbReference>
<dbReference type="InterPro" id="IPR010998">
    <property type="entry name" value="Integrase_recombinase_N"/>
</dbReference>
<evidence type="ECO:0000256" key="3">
    <source>
        <dbReference type="ARBA" id="ARBA00023125"/>
    </source>
</evidence>
<gene>
    <name evidence="6" type="ORF">ACFQ44_10615</name>
</gene>
<organism evidence="6 7">
    <name type="scientific">Levilactobacillus lanxiensis</name>
    <dbReference type="NCBI Taxonomy" id="2799568"/>
    <lineage>
        <taxon>Bacteria</taxon>
        <taxon>Bacillati</taxon>
        <taxon>Bacillota</taxon>
        <taxon>Bacilli</taxon>
        <taxon>Lactobacillales</taxon>
        <taxon>Lactobacillaceae</taxon>
        <taxon>Levilactobacillus</taxon>
    </lineage>
</organism>
<proteinExistence type="inferred from homology"/>
<sequence length="381" mass="44713">MATYRKYQTRAGSTYWEAFASLGRDSIGKSQRVHKRGFKTKKEAQLWTSNVQVEFEKQGVMVTNEITFQALYDKWFTDYQQGVKESTWAKTGDVFRIHILPVLGTIQIKQLTVSKCQSVVYDWFNNGFKHYRRFRTNVIAVLNYGIRMELITRNPMEKTNIPKRRDSQPETTFDFYEKEELSQFLHAAYLYDSMEPFTFFRLLSFTGMRKSEALALTWGDINFTTNEVSINKTESKGAGGRLVIQTPKTQTSSRTITVDARTMHWLQKWRLNQTKLYFELGFNTRNDQQLVFSNQYNELFQPSAPDHWNRSICKAYNLRRIKIHAFRHTFCTLSFEAGATLNEVSKTLGHSDLRITQQIYLHVTKKQKLEAATKLEKYMDM</sequence>
<comment type="caution">
    <text evidence="6">The sequence shown here is derived from an EMBL/GenBank/DDBJ whole genome shotgun (WGS) entry which is preliminary data.</text>
</comment>